<dbReference type="InterPro" id="IPR024079">
    <property type="entry name" value="MetalloPept_cat_dom_sf"/>
</dbReference>
<evidence type="ECO:0000313" key="1">
    <source>
        <dbReference type="EMBL" id="TMQ71584.1"/>
    </source>
</evidence>
<dbReference type="EMBL" id="VBPA01000115">
    <property type="protein sequence ID" value="TMQ71584.1"/>
    <property type="molecule type" value="Genomic_DNA"/>
</dbReference>
<gene>
    <name evidence="1" type="ORF">E6K80_05130</name>
</gene>
<sequence>MLSLLRWSLGLCGAVLGLACMVAVSRSDEVAARASALGLVIHDANETLTSYCHEEDGTLWLVLPSGARFELLTSTCGLPNPGDGSFHPFDESVVRAALSGVRFPITGLTDEIFILPYPRRDALPSAAGPGLMLLSPGVTAMNADQQHAIVAHELGHLIQYRFMPDEDAVLWNRYRSLRGITDADRYSAEATHADRPHEIFAEDFRALFGDALANYSSSIENQTLCVPQQVAGLEAFIQSLGSGPIGSESIVGFPNPAHGALSFRRAGDAASPLDVFDPSGRRLASLEATPLATGWEWRWDGRDAHGRRVSAGVYFARERGASSSVRVIVAE</sequence>
<name>A0A538U6Q6_UNCEI</name>
<organism evidence="1 2">
    <name type="scientific">Eiseniibacteriota bacterium</name>
    <dbReference type="NCBI Taxonomy" id="2212470"/>
    <lineage>
        <taxon>Bacteria</taxon>
        <taxon>Candidatus Eiseniibacteriota</taxon>
    </lineage>
</organism>
<dbReference type="GO" id="GO:0008237">
    <property type="term" value="F:metallopeptidase activity"/>
    <property type="evidence" value="ECO:0007669"/>
    <property type="project" value="InterPro"/>
</dbReference>
<proteinExistence type="predicted"/>
<evidence type="ECO:0008006" key="3">
    <source>
        <dbReference type="Google" id="ProtNLM"/>
    </source>
</evidence>
<comment type="caution">
    <text evidence="1">The sequence shown here is derived from an EMBL/GenBank/DDBJ whole genome shotgun (WGS) entry which is preliminary data.</text>
</comment>
<accession>A0A538U6Q6</accession>
<dbReference type="Proteomes" id="UP000319836">
    <property type="component" value="Unassembled WGS sequence"/>
</dbReference>
<dbReference type="Gene3D" id="2.60.40.4070">
    <property type="match status" value="1"/>
</dbReference>
<protein>
    <recommendedName>
        <fullName evidence="3">FlgD Ig-like domain-containing protein</fullName>
    </recommendedName>
</protein>
<dbReference type="AlphaFoldDB" id="A0A538U6Q6"/>
<reference evidence="1 2" key="1">
    <citation type="journal article" date="2019" name="Nat. Microbiol.">
        <title>Mediterranean grassland soil C-N compound turnover is dependent on rainfall and depth, and is mediated by genomically divergent microorganisms.</title>
        <authorList>
            <person name="Diamond S."/>
            <person name="Andeer P.F."/>
            <person name="Li Z."/>
            <person name="Crits-Christoph A."/>
            <person name="Burstein D."/>
            <person name="Anantharaman K."/>
            <person name="Lane K.R."/>
            <person name="Thomas B.C."/>
            <person name="Pan C."/>
            <person name="Northen T.R."/>
            <person name="Banfield J.F."/>
        </authorList>
    </citation>
    <scope>NUCLEOTIDE SEQUENCE [LARGE SCALE GENOMIC DNA]</scope>
    <source>
        <strain evidence="1">WS_10</strain>
    </source>
</reference>
<dbReference type="Gene3D" id="3.40.390.10">
    <property type="entry name" value="Collagenase (Catalytic Domain)"/>
    <property type="match status" value="1"/>
</dbReference>
<dbReference type="PROSITE" id="PS51257">
    <property type="entry name" value="PROKAR_LIPOPROTEIN"/>
    <property type="match status" value="1"/>
</dbReference>
<evidence type="ECO:0000313" key="2">
    <source>
        <dbReference type="Proteomes" id="UP000319836"/>
    </source>
</evidence>